<proteinExistence type="predicted"/>
<dbReference type="PATRIC" id="fig|1769779.3.peg.504"/>
<evidence type="ECO:0000313" key="1">
    <source>
        <dbReference type="EMBL" id="AOS95972.1"/>
    </source>
</evidence>
<dbReference type="EMBL" id="CP014143">
    <property type="protein sequence ID" value="AOS95972.1"/>
    <property type="molecule type" value="Genomic_DNA"/>
</dbReference>
<keyword evidence="2" id="KW-1185">Reference proteome</keyword>
<evidence type="ECO:0000313" key="2">
    <source>
        <dbReference type="Proteomes" id="UP000095672"/>
    </source>
</evidence>
<dbReference type="Gene3D" id="1.10.10.10">
    <property type="entry name" value="Winged helix-like DNA-binding domain superfamily/Winged helix DNA-binding domain"/>
    <property type="match status" value="1"/>
</dbReference>
<dbReference type="KEGG" id="micc:AUP74_00502"/>
<dbReference type="InterPro" id="IPR017162">
    <property type="entry name" value="UCP037266"/>
</dbReference>
<dbReference type="Pfam" id="PF09904">
    <property type="entry name" value="HTH_43"/>
    <property type="match status" value="1"/>
</dbReference>
<dbReference type="AlphaFoldDB" id="A0A1C9W4B0"/>
<gene>
    <name evidence="1" type="ORF">AUP74_00502</name>
</gene>
<reference evidence="2" key="1">
    <citation type="submission" date="2016-01" db="EMBL/GenBank/DDBJ databases">
        <title>Complete genome sequence of Microbulbifer sp. CCB-MM1, a halophile isolated from Matang Mangrove Forest, Perak.</title>
        <authorList>
            <person name="Moh T.H."/>
            <person name="Dinesh B."/>
            <person name="Lau N.-S."/>
            <person name="Go F."/>
            <person name="Alexander Chong S.-C."/>
        </authorList>
    </citation>
    <scope>NUCLEOTIDE SEQUENCE [LARGE SCALE GENOMIC DNA]</scope>
    <source>
        <strain evidence="2">CCB-MM1</strain>
    </source>
</reference>
<dbReference type="InterPro" id="IPR036388">
    <property type="entry name" value="WH-like_DNA-bd_sf"/>
</dbReference>
<accession>A0A1C9W4B0</accession>
<sequence>MRNAGEKVRFATSEVSSGHPCGTKGGMPDIHKKRDFMNEALTSQLNPTICRRMLIAHLIETLPKPNNPALEEATGWPRRTVQDVIAKGLPGHGTQVNFVQEGVRNNDGYYELQDWGSFDRDWVRNHLAEICQVLDVTLE</sequence>
<protein>
    <submittedName>
        <fullName evidence="1">Uncharacterized protein</fullName>
    </submittedName>
</protein>
<organism evidence="1 2">
    <name type="scientific">Microbulbifer aggregans</name>
    <dbReference type="NCBI Taxonomy" id="1769779"/>
    <lineage>
        <taxon>Bacteria</taxon>
        <taxon>Pseudomonadati</taxon>
        <taxon>Pseudomonadota</taxon>
        <taxon>Gammaproteobacteria</taxon>
        <taxon>Cellvibrionales</taxon>
        <taxon>Microbulbiferaceae</taxon>
        <taxon>Microbulbifer</taxon>
    </lineage>
</organism>
<dbReference type="Proteomes" id="UP000095672">
    <property type="component" value="Chromosome"/>
</dbReference>
<name>A0A1C9W4B0_9GAMM</name>
<dbReference type="STRING" id="1769779.AUP74_00502"/>